<protein>
    <submittedName>
        <fullName evidence="3">DUF6371 domain-containing protein</fullName>
    </submittedName>
</protein>
<evidence type="ECO:0000259" key="2">
    <source>
        <dbReference type="Pfam" id="PF21957"/>
    </source>
</evidence>
<evidence type="ECO:0000313" key="3">
    <source>
        <dbReference type="EMBL" id="GAA4448781.1"/>
    </source>
</evidence>
<comment type="caution">
    <text evidence="3">The sequence shown here is derived from an EMBL/GenBank/DDBJ whole genome shotgun (WGS) entry which is preliminary data.</text>
</comment>
<proteinExistence type="predicted"/>
<dbReference type="Proteomes" id="UP001501175">
    <property type="component" value="Unassembled WGS sequence"/>
</dbReference>
<dbReference type="InterPro" id="IPR045951">
    <property type="entry name" value="DUF6371"/>
</dbReference>
<gene>
    <name evidence="3" type="ORF">GCM10023189_07140</name>
</gene>
<evidence type="ECO:0000313" key="4">
    <source>
        <dbReference type="Proteomes" id="UP001501175"/>
    </source>
</evidence>
<keyword evidence="4" id="KW-1185">Reference proteome</keyword>
<accession>A0ABP8MGL7</accession>
<dbReference type="InterPro" id="IPR047731">
    <property type="entry name" value="Zinc_ribbon_put"/>
</dbReference>
<feature type="domain" description="Zinc beta-ribbon finger putative" evidence="2">
    <location>
        <begin position="7"/>
        <end position="62"/>
    </location>
</feature>
<dbReference type="Pfam" id="PF19898">
    <property type="entry name" value="DUF6371"/>
    <property type="match status" value="1"/>
</dbReference>
<reference evidence="4" key="1">
    <citation type="journal article" date="2019" name="Int. J. Syst. Evol. Microbiol.">
        <title>The Global Catalogue of Microorganisms (GCM) 10K type strain sequencing project: providing services to taxonomists for standard genome sequencing and annotation.</title>
        <authorList>
            <consortium name="The Broad Institute Genomics Platform"/>
            <consortium name="The Broad Institute Genome Sequencing Center for Infectious Disease"/>
            <person name="Wu L."/>
            <person name="Ma J."/>
        </authorList>
    </citation>
    <scope>NUCLEOTIDE SEQUENCE [LARGE SCALE GENOMIC DNA]</scope>
    <source>
        <strain evidence="4">JCM 17927</strain>
    </source>
</reference>
<feature type="domain" description="DUF6371" evidence="1">
    <location>
        <begin position="161"/>
        <end position="327"/>
    </location>
</feature>
<dbReference type="NCBIfam" id="NF040506">
    <property type="entry name" value="PG0870_Nterm"/>
    <property type="match status" value="1"/>
</dbReference>
<evidence type="ECO:0000259" key="1">
    <source>
        <dbReference type="Pfam" id="PF19898"/>
    </source>
</evidence>
<name>A0ABP8MGL7_9BACT</name>
<dbReference type="EMBL" id="BAABHD010000005">
    <property type="protein sequence ID" value="GAA4448781.1"/>
    <property type="molecule type" value="Genomic_DNA"/>
</dbReference>
<dbReference type="RefSeq" id="WP_345240610.1">
    <property type="nucleotide sequence ID" value="NZ_BAABHD010000005.1"/>
</dbReference>
<sequence length="386" mass="44857">MSNKKDYRYQFEKKGSQHNCPECGEKKEYTRYVDTYTGELLPEEYGRCNQEDKCGYFISPYHKDSSGTSYSDRVWAKSQIPSRFFAKAYGLKDEGYNYDDTLHLLKKYDELSFSQAVDVVDYVYKIGKGSLKVYEEPSSPSTQLTIPEEVYRQTLKSYFRNNFALLLNHLFGDEKKMELIERFQVGTLDEWPKSDERGGTIFWIIDEHENVRGGQLKLFSRDGHTKENSWIHTSLIHQYTKRLKLIPNWLYEYAHENDNKWPVPFGLHQLATEPHDKPVAIVEACKTAVICTGYLPEYIWMAVGGLSFLNAERLTPLKHRDITLFPDASKGGSTFRKWSQKAEELNKLGFRVTVDNRVEKQATYDQKVQGCDLADLLIGPKPIKLW</sequence>
<organism evidence="3 4">
    <name type="scientific">Nibrella saemangeumensis</name>
    <dbReference type="NCBI Taxonomy" id="1084526"/>
    <lineage>
        <taxon>Bacteria</taxon>
        <taxon>Pseudomonadati</taxon>
        <taxon>Bacteroidota</taxon>
        <taxon>Cytophagia</taxon>
        <taxon>Cytophagales</taxon>
        <taxon>Spirosomataceae</taxon>
        <taxon>Nibrella</taxon>
    </lineage>
</organism>
<dbReference type="Pfam" id="PF21957">
    <property type="entry name" value="Zn_ribbon_16"/>
    <property type="match status" value="1"/>
</dbReference>